<dbReference type="Proteomes" id="UP001379235">
    <property type="component" value="Unassembled WGS sequence"/>
</dbReference>
<evidence type="ECO:0000313" key="2">
    <source>
        <dbReference type="EMBL" id="MEJ6011524.1"/>
    </source>
</evidence>
<evidence type="ECO:0000256" key="1">
    <source>
        <dbReference type="SAM" id="SignalP"/>
    </source>
</evidence>
<proteinExistence type="predicted"/>
<feature type="signal peptide" evidence="1">
    <location>
        <begin position="1"/>
        <end position="26"/>
    </location>
</feature>
<organism evidence="2 3">
    <name type="scientific">Novosphingobium aquae</name>
    <dbReference type="NCBI Taxonomy" id="3133435"/>
    <lineage>
        <taxon>Bacteria</taxon>
        <taxon>Pseudomonadati</taxon>
        <taxon>Pseudomonadota</taxon>
        <taxon>Alphaproteobacteria</taxon>
        <taxon>Sphingomonadales</taxon>
        <taxon>Sphingomonadaceae</taxon>
        <taxon>Novosphingobium</taxon>
    </lineage>
</organism>
<dbReference type="RefSeq" id="WP_339968862.1">
    <property type="nucleotide sequence ID" value="NZ_JBBHJY010000009.1"/>
</dbReference>
<dbReference type="EMBL" id="JBBHJY010000009">
    <property type="protein sequence ID" value="MEJ6011524.1"/>
    <property type="molecule type" value="Genomic_DNA"/>
</dbReference>
<keyword evidence="3" id="KW-1185">Reference proteome</keyword>
<evidence type="ECO:0000313" key="3">
    <source>
        <dbReference type="Proteomes" id="UP001379235"/>
    </source>
</evidence>
<keyword evidence="1" id="KW-0732">Signal</keyword>
<sequence length="294" mass="31597">MINVTTRKLRIFAPVAYTCLALPALADAQFDDLKNQTEGITNLVDAENTKSALCKSYVGKRVVPTTFNALATILPKRTVKGEFETTAQYQAKIASTPNHDPANLSVLVVPIDRTFVRYDADIGIMLVSAGALNTGEYSEQTGAEASALLAVGTNASKGTPVFVGQSERIIRTYAAHNLFGAAFRVSEIDRTTQALHLTNTRLFPFAKRETSPVMGFEVPLAAAPSAKQSLRTALVVRPQAPFFLSYNFKGPEPTASKPNGYIDRTSILVAEAQCALVLSAQNQVLASVDTSTPK</sequence>
<comment type="caution">
    <text evidence="2">The sequence shown here is derived from an EMBL/GenBank/DDBJ whole genome shotgun (WGS) entry which is preliminary data.</text>
</comment>
<feature type="chain" id="PRO_5047456887" evidence="1">
    <location>
        <begin position="27"/>
        <end position="294"/>
    </location>
</feature>
<accession>A0ABU8SC30</accession>
<protein>
    <submittedName>
        <fullName evidence="2">Uncharacterized protein</fullName>
    </submittedName>
</protein>
<reference evidence="2 3" key="1">
    <citation type="submission" date="2024-03" db="EMBL/GenBank/DDBJ databases">
        <authorList>
            <person name="Jo J.-H."/>
        </authorList>
    </citation>
    <scope>NUCLEOTIDE SEQUENCE [LARGE SCALE GENOMIC DNA]</scope>
    <source>
        <strain evidence="2 3">AS3R-12</strain>
    </source>
</reference>
<name>A0ABU8SC30_9SPHN</name>
<gene>
    <name evidence="2" type="ORF">WG900_16545</name>
</gene>